<dbReference type="PANTHER" id="PTHR11985">
    <property type="entry name" value="GLYCEROL-3-PHOSPHATE DEHYDROGENASE"/>
    <property type="match status" value="1"/>
</dbReference>
<protein>
    <recommendedName>
        <fullName evidence="1">glycerol-3-phosphate dehydrogenase</fullName>
        <ecNumber evidence="1">1.1.5.3</ecNumber>
    </recommendedName>
</protein>
<organism evidence="6 7">
    <name type="scientific">Babesia bigemina</name>
    <dbReference type="NCBI Taxonomy" id="5866"/>
    <lineage>
        <taxon>Eukaryota</taxon>
        <taxon>Sar</taxon>
        <taxon>Alveolata</taxon>
        <taxon>Apicomplexa</taxon>
        <taxon>Aconoidasida</taxon>
        <taxon>Piroplasmida</taxon>
        <taxon>Babesiidae</taxon>
        <taxon>Babesia</taxon>
    </lineage>
</organism>
<dbReference type="InterPro" id="IPR031656">
    <property type="entry name" value="DAO_C"/>
</dbReference>
<keyword evidence="7" id="KW-1185">Reference proteome</keyword>
<dbReference type="Pfam" id="PF16901">
    <property type="entry name" value="DAO_C"/>
    <property type="match status" value="1"/>
</dbReference>
<dbReference type="Gene3D" id="1.10.8.870">
    <property type="entry name" value="Alpha-glycerophosphate oxidase, cap domain"/>
    <property type="match status" value="1"/>
</dbReference>
<accession>A0A061D736</accession>
<dbReference type="InterPro" id="IPR000447">
    <property type="entry name" value="G3P_DH_FAD-dep"/>
</dbReference>
<dbReference type="InterPro" id="IPR038299">
    <property type="entry name" value="DAO_C_sf"/>
</dbReference>
<evidence type="ECO:0000256" key="1">
    <source>
        <dbReference type="ARBA" id="ARBA00013029"/>
    </source>
</evidence>
<reference evidence="7" key="1">
    <citation type="journal article" date="2014" name="Nucleic Acids Res.">
        <title>The evolutionary dynamics of variant antigen genes in Babesia reveal a history of genomic innovation underlying host-parasite interaction.</title>
        <authorList>
            <person name="Jackson A.P."/>
            <person name="Otto T.D."/>
            <person name="Darby A."/>
            <person name="Ramaprasad A."/>
            <person name="Xia D."/>
            <person name="Echaide I.E."/>
            <person name="Farber M."/>
            <person name="Gahlot S."/>
            <person name="Gamble J."/>
            <person name="Gupta D."/>
            <person name="Gupta Y."/>
            <person name="Jackson L."/>
            <person name="Malandrin L."/>
            <person name="Malas T.B."/>
            <person name="Moussa E."/>
            <person name="Nair M."/>
            <person name="Reid A.J."/>
            <person name="Sanders M."/>
            <person name="Sharma J."/>
            <person name="Tracey A."/>
            <person name="Quail M.A."/>
            <person name="Weir W."/>
            <person name="Wastling J.M."/>
            <person name="Hall N."/>
            <person name="Willadsen P."/>
            <person name="Lingelbach K."/>
            <person name="Shiels B."/>
            <person name="Tait A."/>
            <person name="Berriman M."/>
            <person name="Allred D.R."/>
            <person name="Pain A."/>
        </authorList>
    </citation>
    <scope>NUCLEOTIDE SEQUENCE [LARGE SCALE GENOMIC DNA]</scope>
    <source>
        <strain evidence="7">Bond</strain>
    </source>
</reference>
<dbReference type="OrthoDB" id="264015at2759"/>
<dbReference type="STRING" id="5866.A0A061D736"/>
<dbReference type="EMBL" id="LK391709">
    <property type="protein sequence ID" value="CDR96328.1"/>
    <property type="molecule type" value="Genomic_DNA"/>
</dbReference>
<evidence type="ECO:0000256" key="2">
    <source>
        <dbReference type="ARBA" id="ARBA00022630"/>
    </source>
</evidence>
<dbReference type="VEuPathDB" id="PiroplasmaDB:BBBOND_0302320"/>
<dbReference type="KEGG" id="bbig:BBBOND_0302320"/>
<evidence type="ECO:0000313" key="7">
    <source>
        <dbReference type="Proteomes" id="UP000033188"/>
    </source>
</evidence>
<keyword evidence="2" id="KW-0285">Flavoprotein</keyword>
<sequence length="87" mass="10001">MLKPIHPDYPYLQGEVLYGIRREYACTPLDILARRTRLAFRDHKAASAVLDSVCDIMSKELAWDGARRSELRSKATEFFNSMEIPVV</sequence>
<dbReference type="GO" id="GO:0005739">
    <property type="term" value="C:mitochondrion"/>
    <property type="evidence" value="ECO:0007669"/>
    <property type="project" value="TreeGrafter"/>
</dbReference>
<gene>
    <name evidence="6" type="ORF">BBBOND_0302320</name>
</gene>
<evidence type="ECO:0000313" key="6">
    <source>
        <dbReference type="EMBL" id="CDR96328.1"/>
    </source>
</evidence>
<name>A0A061D736_BABBI</name>
<feature type="domain" description="Alpha-glycerophosphate oxidase C-terminal" evidence="5">
    <location>
        <begin position="3"/>
        <end position="68"/>
    </location>
</feature>
<dbReference type="GeneID" id="24564869"/>
<evidence type="ECO:0000256" key="4">
    <source>
        <dbReference type="ARBA" id="ARBA00023002"/>
    </source>
</evidence>
<dbReference type="Proteomes" id="UP000033188">
    <property type="component" value="Chromosome 3"/>
</dbReference>
<dbReference type="GO" id="GO:0006072">
    <property type="term" value="P:glycerol-3-phosphate metabolic process"/>
    <property type="evidence" value="ECO:0007669"/>
    <property type="project" value="InterPro"/>
</dbReference>
<proteinExistence type="predicted"/>
<evidence type="ECO:0000259" key="5">
    <source>
        <dbReference type="Pfam" id="PF16901"/>
    </source>
</evidence>
<dbReference type="EC" id="1.1.5.3" evidence="1"/>
<dbReference type="RefSeq" id="XP_012768514.1">
    <property type="nucleotide sequence ID" value="XM_012913060.1"/>
</dbReference>
<keyword evidence="4" id="KW-0560">Oxidoreductase</keyword>
<dbReference type="PANTHER" id="PTHR11985:SF15">
    <property type="entry name" value="GLYCEROL-3-PHOSPHATE DEHYDROGENASE, MITOCHONDRIAL"/>
    <property type="match status" value="1"/>
</dbReference>
<evidence type="ECO:0000256" key="3">
    <source>
        <dbReference type="ARBA" id="ARBA00022827"/>
    </source>
</evidence>
<dbReference type="AlphaFoldDB" id="A0A061D736"/>
<keyword evidence="3" id="KW-0274">FAD</keyword>
<dbReference type="GO" id="GO:0004368">
    <property type="term" value="F:glycerol-3-phosphate dehydrogenase (quinone) activity"/>
    <property type="evidence" value="ECO:0007669"/>
    <property type="project" value="UniProtKB-EC"/>
</dbReference>